<feature type="binding site" evidence="5">
    <location>
        <position position="154"/>
    </location>
    <ligand>
        <name>Mn(2+)</name>
        <dbReference type="ChEBI" id="CHEBI:29035"/>
        <label>2</label>
    </ligand>
</feature>
<reference evidence="9" key="1">
    <citation type="submission" date="2016-06" db="EMBL/GenBank/DDBJ databases">
        <title>Pandoraea oxalativorans DSM 23570 Genome Sequencing.</title>
        <authorList>
            <person name="Ee R."/>
            <person name="Lim Y.-L."/>
            <person name="Yong D."/>
            <person name="Yin W.-F."/>
            <person name="Chan K.-G."/>
        </authorList>
    </citation>
    <scope>NUCLEOTIDE SEQUENCE</scope>
    <source>
        <strain evidence="9">DSM 23570</strain>
    </source>
</reference>
<dbReference type="NCBIfam" id="TIGR01227">
    <property type="entry name" value="hutG"/>
    <property type="match status" value="1"/>
</dbReference>
<comment type="cofactor">
    <cofactor evidence="5 7">
        <name>Mn(2+)</name>
        <dbReference type="ChEBI" id="CHEBI:29035"/>
    </cofactor>
    <text evidence="5 7">Binds 2 manganese ions per subunit.</text>
</comment>
<feature type="binding site" evidence="5 7">
    <location>
        <position position="245"/>
    </location>
    <ligand>
        <name>Mn(2+)</name>
        <dbReference type="ChEBI" id="CHEBI:29035"/>
        <label>1</label>
    </ligand>
</feature>
<dbReference type="PATRIC" id="fig|573737.6.peg.287"/>
<feature type="binding site" evidence="5 7">
    <location>
        <position position="125"/>
    </location>
    <ligand>
        <name>Mn(2+)</name>
        <dbReference type="ChEBI" id="CHEBI:29035"/>
        <label>1</label>
    </ligand>
</feature>
<dbReference type="InterPro" id="IPR005923">
    <property type="entry name" value="HutG"/>
</dbReference>
<comment type="catalytic activity">
    <reaction evidence="5">
        <text>N-formimidoyl-L-glutamate + H2O = formamide + L-glutamate</text>
        <dbReference type="Rhea" id="RHEA:22492"/>
        <dbReference type="ChEBI" id="CHEBI:15377"/>
        <dbReference type="ChEBI" id="CHEBI:16397"/>
        <dbReference type="ChEBI" id="CHEBI:29985"/>
        <dbReference type="ChEBI" id="CHEBI:58928"/>
        <dbReference type="EC" id="3.5.3.8"/>
    </reaction>
</comment>
<dbReference type="OrthoDB" id="9789727at2"/>
<keyword evidence="1 5" id="KW-0479">Metal-binding</keyword>
<dbReference type="EC" id="3.5.3.8" evidence="5 6"/>
<dbReference type="PROSITE" id="PS51409">
    <property type="entry name" value="ARGINASE_2"/>
    <property type="match status" value="1"/>
</dbReference>
<gene>
    <name evidence="5" type="primary">hutG</name>
    <name evidence="9" type="ORF">MB84_22600</name>
</gene>
<evidence type="ECO:0000256" key="8">
    <source>
        <dbReference type="PROSITE-ProRule" id="PRU00742"/>
    </source>
</evidence>
<feature type="binding site" evidence="5">
    <location>
        <position position="156"/>
    </location>
    <ligand>
        <name>Mn(2+)</name>
        <dbReference type="ChEBI" id="CHEBI:29035"/>
        <label>2</label>
    </ligand>
</feature>
<dbReference type="GO" id="GO:0050415">
    <property type="term" value="F:formimidoylglutamase activity"/>
    <property type="evidence" value="ECO:0007669"/>
    <property type="project" value="UniProtKB-UniRule"/>
</dbReference>
<dbReference type="Pfam" id="PF00491">
    <property type="entry name" value="Arginase"/>
    <property type="match status" value="1"/>
</dbReference>
<evidence type="ECO:0000256" key="5">
    <source>
        <dbReference type="HAMAP-Rule" id="MF_00737"/>
    </source>
</evidence>
<dbReference type="HAMAP" id="MF_00737">
    <property type="entry name" value="Formimidoylglutam"/>
    <property type="match status" value="1"/>
</dbReference>
<evidence type="ECO:0000256" key="6">
    <source>
        <dbReference type="NCBIfam" id="TIGR01227"/>
    </source>
</evidence>
<evidence type="ECO:0000256" key="2">
    <source>
        <dbReference type="ARBA" id="ARBA00022801"/>
    </source>
</evidence>
<dbReference type="InterPro" id="IPR023696">
    <property type="entry name" value="Ureohydrolase_dom_sf"/>
</dbReference>
<evidence type="ECO:0000256" key="1">
    <source>
        <dbReference type="ARBA" id="ARBA00022723"/>
    </source>
</evidence>
<evidence type="ECO:0000256" key="7">
    <source>
        <dbReference type="PIRSR" id="PIRSR036979-1"/>
    </source>
</evidence>
<dbReference type="UniPathway" id="UPA00379">
    <property type="reaction ID" value="UER00552"/>
</dbReference>
<dbReference type="PANTHER" id="PTHR11358:SF35">
    <property type="entry name" value="FORMIMIDOYLGLUTAMASE"/>
    <property type="match status" value="1"/>
</dbReference>
<dbReference type="Proteomes" id="UP000035050">
    <property type="component" value="Chromosome"/>
</dbReference>
<keyword evidence="10" id="KW-1185">Reference proteome</keyword>
<keyword evidence="2 5" id="KW-0378">Hydrolase</keyword>
<dbReference type="PRINTS" id="PR00116">
    <property type="entry name" value="ARGINASE"/>
</dbReference>
<dbReference type="GO" id="GO:0019556">
    <property type="term" value="P:L-histidine catabolic process to glutamate and formamide"/>
    <property type="evidence" value="ECO:0007669"/>
    <property type="project" value="UniProtKB-UniRule"/>
</dbReference>
<feature type="binding site" evidence="7">
    <location>
        <position position="156"/>
    </location>
    <ligand>
        <name>Mn(2+)</name>
        <dbReference type="ChEBI" id="CHEBI:29035"/>
        <label>1</label>
    </ligand>
</feature>
<feature type="binding site" evidence="5 7">
    <location>
        <position position="158"/>
    </location>
    <ligand>
        <name>Mn(2+)</name>
        <dbReference type="ChEBI" id="CHEBI:29035"/>
        <label>1</label>
    </ligand>
</feature>
<feature type="binding site" evidence="7">
    <location>
        <position position="247"/>
    </location>
    <ligand>
        <name>Mn(2+)</name>
        <dbReference type="ChEBI" id="CHEBI:29035"/>
        <label>1</label>
    </ligand>
</feature>
<feature type="binding site" evidence="5">
    <location>
        <position position="247"/>
    </location>
    <ligand>
        <name>Mn(2+)</name>
        <dbReference type="ChEBI" id="CHEBI:29035"/>
        <label>2</label>
    </ligand>
</feature>
<dbReference type="GO" id="GO:0019557">
    <property type="term" value="P:L-histidine catabolic process to glutamate and formate"/>
    <property type="evidence" value="ECO:0007669"/>
    <property type="project" value="UniProtKB-UniPathway"/>
</dbReference>
<comment type="similarity">
    <text evidence="5 8">Belongs to the arginase family.</text>
</comment>
<name>A0A0E3U8W2_9BURK</name>
<keyword evidence="4 5" id="KW-0464">Manganese</keyword>
<evidence type="ECO:0000256" key="4">
    <source>
        <dbReference type="ARBA" id="ARBA00023211"/>
    </source>
</evidence>
<comment type="function">
    <text evidence="5">Catalyzes the conversion of N-formimidoyl-L-glutamate to L-glutamate and formamide.</text>
</comment>
<dbReference type="KEGG" id="pox:MB84_22600"/>
<dbReference type="RefSeq" id="WP_046292750.1">
    <property type="nucleotide sequence ID" value="NZ_CP011253.3"/>
</dbReference>
<evidence type="ECO:0000256" key="3">
    <source>
        <dbReference type="ARBA" id="ARBA00022808"/>
    </source>
</evidence>
<dbReference type="HOGENOM" id="CLU_039478_2_0_4"/>
<feature type="binding site" evidence="5">
    <location>
        <position position="245"/>
    </location>
    <ligand>
        <name>Mn(2+)</name>
        <dbReference type="ChEBI" id="CHEBI:29035"/>
        <label>2</label>
    </ligand>
</feature>
<dbReference type="PANTHER" id="PTHR11358">
    <property type="entry name" value="ARGINASE/AGMATINASE"/>
    <property type="match status" value="1"/>
</dbReference>
<dbReference type="GO" id="GO:0033389">
    <property type="term" value="P:putrescine biosynthetic process from arginine, via agmatine"/>
    <property type="evidence" value="ECO:0007669"/>
    <property type="project" value="TreeGrafter"/>
</dbReference>
<dbReference type="AlphaFoldDB" id="A0A0E3U8W2"/>
<dbReference type="SUPFAM" id="SSF52768">
    <property type="entry name" value="Arginase/deacetylase"/>
    <property type="match status" value="1"/>
</dbReference>
<dbReference type="PIRSF" id="PIRSF036979">
    <property type="entry name" value="Arginase"/>
    <property type="match status" value="1"/>
</dbReference>
<keyword evidence="3 5" id="KW-0369">Histidine metabolism</keyword>
<organism evidence="9 10">
    <name type="scientific">Pandoraea oxalativorans</name>
    <dbReference type="NCBI Taxonomy" id="573737"/>
    <lineage>
        <taxon>Bacteria</taxon>
        <taxon>Pseudomonadati</taxon>
        <taxon>Pseudomonadota</taxon>
        <taxon>Betaproteobacteria</taxon>
        <taxon>Burkholderiales</taxon>
        <taxon>Burkholderiaceae</taxon>
        <taxon>Pandoraea</taxon>
    </lineage>
</organism>
<dbReference type="GO" id="GO:0008783">
    <property type="term" value="F:agmatinase activity"/>
    <property type="evidence" value="ECO:0007669"/>
    <property type="project" value="TreeGrafter"/>
</dbReference>
<sequence length="318" mass="34281">MTIDRAVWQGRVDTGETGHTLRLHQVLRDYDACEASEVAGGAVVLGFCSDEGVRRNHGRQGAVAGPDMLRRALASLPVQGTPSVFDGGNIVCADERLEAAQAALGHRVAEVLAAGARPVVLGGGHEIAYGTFLGVAEHYGDRLRDEPILILNFDAHFDLRAQPTASSGTPFWQILQLLAGRQAPFHYACLGVSRYSNTDALFERATALSVDYWLDSTMLAHRLPEMCDQLEKKLAKVSHVYLTIDMDVLPGEKAPGVSAPAAHGVAFEVVEALIGVVRRSGKLRVADIAEYNPTYDRDGLTARVGARLLHPLITQLQG</sequence>
<proteinExistence type="inferred from homology"/>
<feature type="binding site" evidence="5 7">
    <location>
        <position position="154"/>
    </location>
    <ligand>
        <name>Mn(2+)</name>
        <dbReference type="ChEBI" id="CHEBI:29035"/>
        <label>1</label>
    </ligand>
</feature>
<protein>
    <recommendedName>
        <fullName evidence="5 6">Formimidoylglutamase</fullName>
        <ecNumber evidence="5 6">3.5.3.8</ecNumber>
    </recommendedName>
    <alternativeName>
        <fullName evidence="5">Formiminoglutamase</fullName>
    </alternativeName>
    <alternativeName>
        <fullName evidence="5">Formiminoglutamate hydrolase</fullName>
    </alternativeName>
</protein>
<comment type="pathway">
    <text evidence="5">Amino-acid degradation; L-histidine degradation into L-glutamate; L-glutamate from N-formimidoyl-L-glutamate (hydrolase route): step 1/1.</text>
</comment>
<dbReference type="InterPro" id="IPR006035">
    <property type="entry name" value="Ureohydrolase"/>
</dbReference>
<dbReference type="EMBL" id="CP011253">
    <property type="protein sequence ID" value="AKC71643.1"/>
    <property type="molecule type" value="Genomic_DNA"/>
</dbReference>
<evidence type="ECO:0000313" key="9">
    <source>
        <dbReference type="EMBL" id="AKC71643.1"/>
    </source>
</evidence>
<dbReference type="Gene3D" id="3.40.800.10">
    <property type="entry name" value="Ureohydrolase domain"/>
    <property type="match status" value="1"/>
</dbReference>
<evidence type="ECO:0000313" key="10">
    <source>
        <dbReference type="Proteomes" id="UP000035050"/>
    </source>
</evidence>
<dbReference type="GO" id="GO:0030145">
    <property type="term" value="F:manganese ion binding"/>
    <property type="evidence" value="ECO:0007669"/>
    <property type="project" value="UniProtKB-UniRule"/>
</dbReference>
<dbReference type="CDD" id="cd09988">
    <property type="entry name" value="Formimidoylglutamase"/>
    <property type="match status" value="1"/>
</dbReference>
<accession>A0A0E3U8W2</accession>